<keyword evidence="13" id="KW-0274">FAD</keyword>
<dbReference type="GO" id="GO:0003919">
    <property type="term" value="F:FMN adenylyltransferase activity"/>
    <property type="evidence" value="ECO:0007669"/>
    <property type="project" value="UniProtKB-EC"/>
</dbReference>
<protein>
    <recommendedName>
        <fullName evidence="6">Bifunctional riboflavin kinase/FMN adenylyltransferase</fullName>
        <ecNumber evidence="4">2.7.1.26</ecNumber>
        <ecNumber evidence="5">2.7.7.2</ecNumber>
    </recommendedName>
</protein>
<keyword evidence="12" id="KW-0418">Kinase</keyword>
<dbReference type="NCBIfam" id="TIGR00083">
    <property type="entry name" value="ribF"/>
    <property type="match status" value="1"/>
</dbReference>
<dbReference type="NCBIfam" id="NF004160">
    <property type="entry name" value="PRK05627.1-3"/>
    <property type="match status" value="1"/>
</dbReference>
<dbReference type="EC" id="2.7.7.2" evidence="5"/>
<name>A0A6J6VMV6_9ZZZZ</name>
<dbReference type="Gene3D" id="2.40.30.30">
    <property type="entry name" value="Riboflavin kinase-like"/>
    <property type="match status" value="1"/>
</dbReference>
<dbReference type="Pfam" id="PF01687">
    <property type="entry name" value="Flavokinase"/>
    <property type="match status" value="1"/>
</dbReference>
<dbReference type="PANTHER" id="PTHR22749">
    <property type="entry name" value="RIBOFLAVIN KINASE/FMN ADENYLYLTRANSFERASE"/>
    <property type="match status" value="1"/>
</dbReference>
<dbReference type="PANTHER" id="PTHR22749:SF6">
    <property type="entry name" value="RIBOFLAVIN KINASE"/>
    <property type="match status" value="1"/>
</dbReference>
<keyword evidence="10" id="KW-0548">Nucleotidyltransferase</keyword>
<evidence type="ECO:0000256" key="10">
    <source>
        <dbReference type="ARBA" id="ARBA00022695"/>
    </source>
</evidence>
<dbReference type="GO" id="GO:0008531">
    <property type="term" value="F:riboflavin kinase activity"/>
    <property type="evidence" value="ECO:0007669"/>
    <property type="project" value="UniProtKB-EC"/>
</dbReference>
<dbReference type="GO" id="GO:0009231">
    <property type="term" value="P:riboflavin biosynthetic process"/>
    <property type="evidence" value="ECO:0007669"/>
    <property type="project" value="InterPro"/>
</dbReference>
<dbReference type="InterPro" id="IPR015865">
    <property type="entry name" value="Riboflavin_kinase_bac/euk"/>
</dbReference>
<dbReference type="Pfam" id="PF06574">
    <property type="entry name" value="FAD_syn"/>
    <property type="match status" value="1"/>
</dbReference>
<dbReference type="PIRSF" id="PIRSF004491">
    <property type="entry name" value="FAD_Synth"/>
    <property type="match status" value="1"/>
</dbReference>
<evidence type="ECO:0000256" key="7">
    <source>
        <dbReference type="ARBA" id="ARBA00022630"/>
    </source>
</evidence>
<dbReference type="GO" id="GO:0009398">
    <property type="term" value="P:FMN biosynthetic process"/>
    <property type="evidence" value="ECO:0007669"/>
    <property type="project" value="UniProtKB-UniPathway"/>
</dbReference>
<dbReference type="InterPro" id="IPR014729">
    <property type="entry name" value="Rossmann-like_a/b/a_fold"/>
</dbReference>
<evidence type="ECO:0000256" key="4">
    <source>
        <dbReference type="ARBA" id="ARBA00012105"/>
    </source>
</evidence>
<evidence type="ECO:0000256" key="8">
    <source>
        <dbReference type="ARBA" id="ARBA00022643"/>
    </source>
</evidence>
<evidence type="ECO:0000256" key="12">
    <source>
        <dbReference type="ARBA" id="ARBA00022777"/>
    </source>
</evidence>
<dbReference type="EMBL" id="CAFAAB010000003">
    <property type="protein sequence ID" value="CAB4773772.1"/>
    <property type="molecule type" value="Genomic_DNA"/>
</dbReference>
<feature type="domain" description="Riboflavin kinase" evidence="16">
    <location>
        <begin position="181"/>
        <end position="309"/>
    </location>
</feature>
<accession>A0A6J6VMV6</accession>
<dbReference type="InterPro" id="IPR015864">
    <property type="entry name" value="FAD_synthase"/>
</dbReference>
<dbReference type="UniPathway" id="UPA00277">
    <property type="reaction ID" value="UER00407"/>
</dbReference>
<dbReference type="CDD" id="cd02064">
    <property type="entry name" value="FAD_synthetase_N"/>
    <property type="match status" value="1"/>
</dbReference>
<keyword evidence="15" id="KW-0511">Multifunctional enzyme</keyword>
<keyword evidence="14" id="KW-0067">ATP-binding</keyword>
<evidence type="ECO:0000256" key="1">
    <source>
        <dbReference type="ARBA" id="ARBA00004726"/>
    </source>
</evidence>
<evidence type="ECO:0000313" key="17">
    <source>
        <dbReference type="EMBL" id="CAB4773772.1"/>
    </source>
</evidence>
<dbReference type="SUPFAM" id="SSF52374">
    <property type="entry name" value="Nucleotidylyl transferase"/>
    <property type="match status" value="1"/>
</dbReference>
<dbReference type="Gene3D" id="3.40.50.620">
    <property type="entry name" value="HUPs"/>
    <property type="match status" value="1"/>
</dbReference>
<comment type="similarity">
    <text evidence="3">Belongs to the RibF family.</text>
</comment>
<evidence type="ECO:0000256" key="6">
    <source>
        <dbReference type="ARBA" id="ARBA00018483"/>
    </source>
</evidence>
<keyword evidence="8" id="KW-0288">FMN</keyword>
<evidence type="ECO:0000256" key="9">
    <source>
        <dbReference type="ARBA" id="ARBA00022679"/>
    </source>
</evidence>
<evidence type="ECO:0000256" key="3">
    <source>
        <dbReference type="ARBA" id="ARBA00010214"/>
    </source>
</evidence>
<dbReference type="SMART" id="SM00904">
    <property type="entry name" value="Flavokinase"/>
    <property type="match status" value="1"/>
</dbReference>
<evidence type="ECO:0000256" key="11">
    <source>
        <dbReference type="ARBA" id="ARBA00022741"/>
    </source>
</evidence>
<evidence type="ECO:0000256" key="13">
    <source>
        <dbReference type="ARBA" id="ARBA00022827"/>
    </source>
</evidence>
<evidence type="ECO:0000259" key="16">
    <source>
        <dbReference type="SMART" id="SM00904"/>
    </source>
</evidence>
<dbReference type="UniPathway" id="UPA00276">
    <property type="reaction ID" value="UER00406"/>
</dbReference>
<dbReference type="FunFam" id="3.40.50.620:FF:000021">
    <property type="entry name" value="Riboflavin biosynthesis protein"/>
    <property type="match status" value="1"/>
</dbReference>
<dbReference type="GO" id="GO:0006747">
    <property type="term" value="P:FAD biosynthetic process"/>
    <property type="evidence" value="ECO:0007669"/>
    <property type="project" value="UniProtKB-UniPathway"/>
</dbReference>
<dbReference type="InterPro" id="IPR002606">
    <property type="entry name" value="Riboflavin_kinase_bac"/>
</dbReference>
<dbReference type="GO" id="GO:0005524">
    <property type="term" value="F:ATP binding"/>
    <property type="evidence" value="ECO:0007669"/>
    <property type="project" value="UniProtKB-KW"/>
</dbReference>
<dbReference type="AlphaFoldDB" id="A0A6J6VMV6"/>
<dbReference type="InterPro" id="IPR023465">
    <property type="entry name" value="Riboflavin_kinase_dom_sf"/>
</dbReference>
<dbReference type="InterPro" id="IPR023468">
    <property type="entry name" value="Riboflavin_kinase"/>
</dbReference>
<proteinExistence type="inferred from homology"/>
<reference evidence="17" key="1">
    <citation type="submission" date="2020-05" db="EMBL/GenBank/DDBJ databases">
        <authorList>
            <person name="Chiriac C."/>
            <person name="Salcher M."/>
            <person name="Ghai R."/>
            <person name="Kavagutti S V."/>
        </authorList>
    </citation>
    <scope>NUCLEOTIDE SEQUENCE</scope>
</reference>
<evidence type="ECO:0000256" key="2">
    <source>
        <dbReference type="ARBA" id="ARBA00005201"/>
    </source>
</evidence>
<gene>
    <name evidence="17" type="ORF">UFOPK2958_00067</name>
</gene>
<keyword evidence="9" id="KW-0808">Transferase</keyword>
<sequence>MRVHHADEARSTQRGSVVAIGVFDGVHRGHQAVLRHVVSLARERDLDAIVVTFDPTPAEVLAPERAPKLLATLSDRLREFEALGIDEVRVVRFSTEASHEEAVAFVDRVVVAGCDARVIVVGEDFHFGRNRQGNVERLRTWGETRNFTVSPVTLVGDEAHFSSTRARTRITAGEIAEAREVLGRPFHYRDVEVVHGDARGGAELGFPTANIDPSPRLIRPALGIYAGFADLADGSRYAAAISVGKRPQFYEDGSLLVEAYLIGFSGDLYGQLLSLSFLEFLRGEMKFESVDDLVEQMHRDVKKSEEVFASYHG</sequence>
<comment type="pathway">
    <text evidence="1">Cofactor biosynthesis; FAD biosynthesis; FAD from FMN: step 1/1.</text>
</comment>
<dbReference type="SUPFAM" id="SSF82114">
    <property type="entry name" value="Riboflavin kinase-like"/>
    <property type="match status" value="1"/>
</dbReference>
<dbReference type="EC" id="2.7.1.26" evidence="4"/>
<evidence type="ECO:0000256" key="14">
    <source>
        <dbReference type="ARBA" id="ARBA00022840"/>
    </source>
</evidence>
<comment type="pathway">
    <text evidence="2">Cofactor biosynthesis; FMN biosynthesis; FMN from riboflavin (ATP route): step 1/1.</text>
</comment>
<organism evidence="17">
    <name type="scientific">freshwater metagenome</name>
    <dbReference type="NCBI Taxonomy" id="449393"/>
    <lineage>
        <taxon>unclassified sequences</taxon>
        <taxon>metagenomes</taxon>
        <taxon>ecological metagenomes</taxon>
    </lineage>
</organism>
<evidence type="ECO:0000256" key="15">
    <source>
        <dbReference type="ARBA" id="ARBA00023268"/>
    </source>
</evidence>
<evidence type="ECO:0000256" key="5">
    <source>
        <dbReference type="ARBA" id="ARBA00012393"/>
    </source>
</evidence>
<keyword evidence="7" id="KW-0285">Flavoprotein</keyword>
<keyword evidence="11" id="KW-0547">Nucleotide-binding</keyword>